<gene>
    <name evidence="1" type="ORF">MTR67_039861</name>
</gene>
<accession>A0AAF0UJ02</accession>
<reference evidence="1" key="1">
    <citation type="submission" date="2023-08" db="EMBL/GenBank/DDBJ databases">
        <title>A de novo genome assembly of Solanum verrucosum Schlechtendal, a Mexican diploid species geographically isolated from the other diploid A-genome species in potato relatives.</title>
        <authorList>
            <person name="Hosaka K."/>
        </authorList>
    </citation>
    <scope>NUCLEOTIDE SEQUENCE</scope>
    <source>
        <tissue evidence="1">Young leaves</tissue>
    </source>
</reference>
<keyword evidence="2" id="KW-1185">Reference proteome</keyword>
<protein>
    <submittedName>
        <fullName evidence="1">Uncharacterized protein</fullName>
    </submittedName>
</protein>
<organism evidence="1 2">
    <name type="scientific">Solanum verrucosum</name>
    <dbReference type="NCBI Taxonomy" id="315347"/>
    <lineage>
        <taxon>Eukaryota</taxon>
        <taxon>Viridiplantae</taxon>
        <taxon>Streptophyta</taxon>
        <taxon>Embryophyta</taxon>
        <taxon>Tracheophyta</taxon>
        <taxon>Spermatophyta</taxon>
        <taxon>Magnoliopsida</taxon>
        <taxon>eudicotyledons</taxon>
        <taxon>Gunneridae</taxon>
        <taxon>Pentapetalae</taxon>
        <taxon>asterids</taxon>
        <taxon>lamiids</taxon>
        <taxon>Solanales</taxon>
        <taxon>Solanaceae</taxon>
        <taxon>Solanoideae</taxon>
        <taxon>Solaneae</taxon>
        <taxon>Solanum</taxon>
    </lineage>
</organism>
<dbReference type="AlphaFoldDB" id="A0AAF0UJ02"/>
<proteinExistence type="predicted"/>
<dbReference type="Proteomes" id="UP001234989">
    <property type="component" value="Chromosome 9"/>
</dbReference>
<name>A0AAF0UJ02_SOLVR</name>
<evidence type="ECO:0000313" key="2">
    <source>
        <dbReference type="Proteomes" id="UP001234989"/>
    </source>
</evidence>
<sequence>MEEAHSSRGAQFNVQLWKSFQKGLGSKVNLSTAFHPKTDCYHSRIQMAPYEALYWRRCRSPIEWFEIGEVGLIELDLVHQAVEKVKVIQERLKTTHSHEKSYTYVRRRKIEFEVDDWGYMKVSPINGVIIFGKRGKLSPGTLVLTKYPRGLAMWLMS</sequence>
<evidence type="ECO:0000313" key="1">
    <source>
        <dbReference type="EMBL" id="WMV46476.1"/>
    </source>
</evidence>
<dbReference type="EMBL" id="CP133620">
    <property type="protein sequence ID" value="WMV46476.1"/>
    <property type="molecule type" value="Genomic_DNA"/>
</dbReference>